<reference evidence="1 2" key="1">
    <citation type="submission" date="2019-03" db="EMBL/GenBank/DDBJ databases">
        <title>First draft genome of Liparis tanakae, snailfish: a comprehensive survey of snailfish specific genes.</title>
        <authorList>
            <person name="Kim W."/>
            <person name="Song I."/>
            <person name="Jeong J.-H."/>
            <person name="Kim D."/>
            <person name="Kim S."/>
            <person name="Ryu S."/>
            <person name="Song J.Y."/>
            <person name="Lee S.K."/>
        </authorList>
    </citation>
    <scope>NUCLEOTIDE SEQUENCE [LARGE SCALE GENOMIC DNA]</scope>
    <source>
        <tissue evidence="1">Muscle</tissue>
    </source>
</reference>
<keyword evidence="2" id="KW-1185">Reference proteome</keyword>
<organism evidence="1 2">
    <name type="scientific">Liparis tanakae</name>
    <name type="common">Tanaka's snailfish</name>
    <dbReference type="NCBI Taxonomy" id="230148"/>
    <lineage>
        <taxon>Eukaryota</taxon>
        <taxon>Metazoa</taxon>
        <taxon>Chordata</taxon>
        <taxon>Craniata</taxon>
        <taxon>Vertebrata</taxon>
        <taxon>Euteleostomi</taxon>
        <taxon>Actinopterygii</taxon>
        <taxon>Neopterygii</taxon>
        <taxon>Teleostei</taxon>
        <taxon>Neoteleostei</taxon>
        <taxon>Acanthomorphata</taxon>
        <taxon>Eupercaria</taxon>
        <taxon>Perciformes</taxon>
        <taxon>Cottioidei</taxon>
        <taxon>Cottales</taxon>
        <taxon>Liparidae</taxon>
        <taxon>Liparis</taxon>
    </lineage>
</organism>
<comment type="caution">
    <text evidence="1">The sequence shown here is derived from an EMBL/GenBank/DDBJ whole genome shotgun (WGS) entry which is preliminary data.</text>
</comment>
<dbReference type="AlphaFoldDB" id="A0A4Z2J1A1"/>
<evidence type="ECO:0000313" key="2">
    <source>
        <dbReference type="Proteomes" id="UP000314294"/>
    </source>
</evidence>
<sequence length="155" mass="16755">MTFCSGPGILDDGRRAEEPMKTTITVSSPLFPPSFFYYGHERDITSTETRLLDAFQRIALRYVFTSSLAATGSPRGLHFALRSEQHGAPAASFLLLLLKTSLKEERRNKQRKSSGGFATTCLESGDLQNTEGGVGYSSEEDRGAAVGACACLSAH</sequence>
<gene>
    <name evidence="1" type="ORF">EYF80_005983</name>
</gene>
<name>A0A4Z2J1A1_9TELE</name>
<evidence type="ECO:0000313" key="1">
    <source>
        <dbReference type="EMBL" id="TNN83807.1"/>
    </source>
</evidence>
<accession>A0A4Z2J1A1</accession>
<dbReference type="EMBL" id="SRLO01000031">
    <property type="protein sequence ID" value="TNN83807.1"/>
    <property type="molecule type" value="Genomic_DNA"/>
</dbReference>
<dbReference type="Proteomes" id="UP000314294">
    <property type="component" value="Unassembled WGS sequence"/>
</dbReference>
<protein>
    <submittedName>
        <fullName evidence="1">Uncharacterized protein</fullName>
    </submittedName>
</protein>
<proteinExistence type="predicted"/>